<accession>A0AA91SZP1</accession>
<keyword evidence="4 9" id="KW-0067">ATP-binding</keyword>
<dbReference type="InterPro" id="IPR018027">
    <property type="entry name" value="Asn/Gln_amidotransferase"/>
</dbReference>
<dbReference type="SMART" id="SM00845">
    <property type="entry name" value="GatB_Yqey"/>
    <property type="match status" value="1"/>
</dbReference>
<keyword evidence="3 9" id="KW-0547">Nucleotide-binding</keyword>
<evidence type="ECO:0000256" key="6">
    <source>
        <dbReference type="ARBA" id="ARBA00023128"/>
    </source>
</evidence>
<comment type="similarity">
    <text evidence="1 9">Belongs to the GatB/GatE family. GatB subfamily.</text>
</comment>
<evidence type="ECO:0000256" key="9">
    <source>
        <dbReference type="HAMAP-Rule" id="MF_03147"/>
    </source>
</evidence>
<protein>
    <recommendedName>
        <fullName evidence="9">Glutamyl-tRNA(Gln) amidotransferase subunit B, mitochondrial</fullName>
        <shortName evidence="9">Glu-AdT subunit B</shortName>
        <ecNumber evidence="9">6.3.5.-</ecNumber>
    </recommendedName>
</protein>
<dbReference type="GO" id="GO:0030956">
    <property type="term" value="C:glutamyl-tRNA(Gln) amidotransferase complex"/>
    <property type="evidence" value="ECO:0007669"/>
    <property type="project" value="UniProtKB-UniRule"/>
</dbReference>
<comment type="catalytic activity">
    <reaction evidence="7">
        <text>L-aspartyl-tRNA(Asn) + L-glutamine + ATP + H2O = L-asparaginyl-tRNA(Asn) + L-glutamate + ADP + phosphate + 2 H(+)</text>
        <dbReference type="Rhea" id="RHEA:14513"/>
        <dbReference type="Rhea" id="RHEA-COMP:9674"/>
        <dbReference type="Rhea" id="RHEA-COMP:9677"/>
        <dbReference type="ChEBI" id="CHEBI:15377"/>
        <dbReference type="ChEBI" id="CHEBI:15378"/>
        <dbReference type="ChEBI" id="CHEBI:29985"/>
        <dbReference type="ChEBI" id="CHEBI:30616"/>
        <dbReference type="ChEBI" id="CHEBI:43474"/>
        <dbReference type="ChEBI" id="CHEBI:58359"/>
        <dbReference type="ChEBI" id="CHEBI:78515"/>
        <dbReference type="ChEBI" id="CHEBI:78516"/>
        <dbReference type="ChEBI" id="CHEBI:456216"/>
    </reaction>
</comment>
<dbReference type="Gene3D" id="1.10.10.410">
    <property type="match status" value="1"/>
</dbReference>
<dbReference type="GO" id="GO:0050567">
    <property type="term" value="F:glutaminyl-tRNA synthase (glutamine-hydrolyzing) activity"/>
    <property type="evidence" value="ECO:0007669"/>
    <property type="project" value="UniProtKB-UniRule"/>
</dbReference>
<dbReference type="FunFam" id="1.10.10.410:FF:000001">
    <property type="entry name" value="Aspartyl/glutamyl-tRNA(Asn/Gln) amidotransferase subunit B"/>
    <property type="match status" value="1"/>
</dbReference>
<evidence type="ECO:0000259" key="10">
    <source>
        <dbReference type="SMART" id="SM00845"/>
    </source>
</evidence>
<dbReference type="Proteomes" id="UP000195602">
    <property type="component" value="Unassembled WGS sequence"/>
</dbReference>
<evidence type="ECO:0000256" key="1">
    <source>
        <dbReference type="ARBA" id="ARBA00005306"/>
    </source>
</evidence>
<dbReference type="EC" id="6.3.5.-" evidence="9"/>
<dbReference type="SUPFAM" id="SSF55931">
    <property type="entry name" value="Glutamine synthetase/guanido kinase"/>
    <property type="match status" value="1"/>
</dbReference>
<evidence type="ECO:0000313" key="11">
    <source>
        <dbReference type="EMBL" id="OVF05156.1"/>
    </source>
</evidence>
<dbReference type="KEGG" id="clus:A9F13_24g00572"/>
<dbReference type="InterPro" id="IPR004413">
    <property type="entry name" value="GatB"/>
</dbReference>
<evidence type="ECO:0000256" key="4">
    <source>
        <dbReference type="ARBA" id="ARBA00022840"/>
    </source>
</evidence>
<dbReference type="SUPFAM" id="SSF89095">
    <property type="entry name" value="GatB/YqeY motif"/>
    <property type="match status" value="1"/>
</dbReference>
<dbReference type="PANTHER" id="PTHR11659:SF0">
    <property type="entry name" value="GLUTAMYL-TRNA(GLN) AMIDOTRANSFERASE SUBUNIT B, MITOCHONDRIAL"/>
    <property type="match status" value="1"/>
</dbReference>
<feature type="domain" description="Asn/Gln amidotransferase" evidence="10">
    <location>
        <begin position="369"/>
        <end position="527"/>
    </location>
</feature>
<dbReference type="OMA" id="ARKWWMG"/>
<evidence type="ECO:0000256" key="3">
    <source>
        <dbReference type="ARBA" id="ARBA00022741"/>
    </source>
</evidence>
<dbReference type="SMR" id="A0AA91SZP1"/>
<dbReference type="Pfam" id="PF02637">
    <property type="entry name" value="GatB_Yqey"/>
    <property type="match status" value="1"/>
</dbReference>
<comment type="subcellular location">
    <subcellularLocation>
        <location evidence="9">Mitochondrion</location>
    </subcellularLocation>
</comment>
<keyword evidence="6 9" id="KW-0496">Mitochondrion</keyword>
<comment type="subunit">
    <text evidence="9">Subunit of the heterotrimeric GatFAB amidotransferase (AdT) complex, composed of A, B and F subunits.</text>
</comment>
<dbReference type="GO" id="GO:0032543">
    <property type="term" value="P:mitochondrial translation"/>
    <property type="evidence" value="ECO:0007669"/>
    <property type="project" value="UniProtKB-UniRule"/>
</dbReference>
<keyword evidence="5 9" id="KW-0648">Protein biosynthesis</keyword>
<comment type="caution">
    <text evidence="11">The sequence shown here is derived from an EMBL/GenBank/DDBJ whole genome shotgun (WGS) entry which is preliminary data.</text>
</comment>
<evidence type="ECO:0000256" key="2">
    <source>
        <dbReference type="ARBA" id="ARBA00022598"/>
    </source>
</evidence>
<evidence type="ECO:0000256" key="8">
    <source>
        <dbReference type="ARBA" id="ARBA00047913"/>
    </source>
</evidence>
<dbReference type="NCBIfam" id="TIGR00133">
    <property type="entry name" value="gatB"/>
    <property type="match status" value="1"/>
</dbReference>
<proteinExistence type="inferred from homology"/>
<dbReference type="InterPro" id="IPR014746">
    <property type="entry name" value="Gln_synth/guanido_kin_cat_dom"/>
</dbReference>
<organism evidence="11 12">
    <name type="scientific">Clavispora lusitaniae</name>
    <name type="common">Candida lusitaniae</name>
    <dbReference type="NCBI Taxonomy" id="36911"/>
    <lineage>
        <taxon>Eukaryota</taxon>
        <taxon>Fungi</taxon>
        <taxon>Dikarya</taxon>
        <taxon>Ascomycota</taxon>
        <taxon>Saccharomycotina</taxon>
        <taxon>Pichiomycetes</taxon>
        <taxon>Metschnikowiaceae</taxon>
        <taxon>Clavispora</taxon>
    </lineage>
</organism>
<gene>
    <name evidence="9" type="primary">PET112</name>
    <name evidence="11" type="ORF">A9F13_24g00572</name>
</gene>
<dbReference type="EMBL" id="LYUB02000024">
    <property type="protein sequence ID" value="OVF05156.1"/>
    <property type="molecule type" value="Genomic_DNA"/>
</dbReference>
<reference evidence="11 12" key="1">
    <citation type="submission" date="2017-04" db="EMBL/GenBank/DDBJ databases">
        <title>Draft genome of the yeast Clavispora lusitaniae type strain CBS 6936.</title>
        <authorList>
            <person name="Durrens P."/>
            <person name="Klopp C."/>
            <person name="Biteau N."/>
            <person name="Fitton-Ouhabi V."/>
            <person name="Dementhon K."/>
            <person name="Accoceberry I."/>
            <person name="Sherman D.J."/>
            <person name="Noel T."/>
        </authorList>
    </citation>
    <scope>NUCLEOTIDE SEQUENCE [LARGE SCALE GENOMIC DNA]</scope>
    <source>
        <strain evidence="11 12">CBS 6936</strain>
    </source>
</reference>
<dbReference type="InterPro" id="IPR006075">
    <property type="entry name" value="Asn/Gln-tRNA_Trfase_suB/E_cat"/>
</dbReference>
<dbReference type="AlphaFoldDB" id="A0AA91SZP1"/>
<dbReference type="HAMAP" id="MF_00121">
    <property type="entry name" value="GatB"/>
    <property type="match status" value="1"/>
</dbReference>
<sequence>MEEKSQVQLDSHIFNTTSSSSQYYPLNVMISRSIKGWRPEPGYPFKCGIEIHTQLKTKHKLFSLSKNSPGAAPNTCASYFDFGLPGTIPKLNPEALLLALRAAVALKSDISSISSFDRKHYFYMDQPLGYQITQHYQPLAKNGHLSLVPRLDDVEEAKTIHVEQIQLEQDTAKLNYNAYDGTVDIDHNRANVPLIEMVTKPDFSHLSELRAFVKKYISLMTHLGVCSGDMENGALRCDVNVSVAGGNRVEIKNLGSTSEIIAAAKYEYARQVQLLKHGKTPVEQETRSWDGTKTIRTRSKEDAIDYRYFPDVELPRIRLHPSIGKDLSQTLPELPEQLIQQLCEEPFLLEVKHARFLVENPDLYNYYKNLHHIIVDKHKLSYKVVNNWIIHEFIGAFNKLDIPVDVSVIDTEKLASLIIMVSEKKISITSAKLLLTQILQSPEDRELSIPDLIDAYDLGAVNDIHGDDLKEAIKEVCSEVIDSHPDVVTKIRNGKTKSINFLIGRAMKETQGKVDSKEFEKMFKKLIG</sequence>
<comment type="function">
    <text evidence="9">Allows the formation of correctly charged Gln-tRNA(Gln) through the transamidation of misacylated Glu-tRNA(Gln) in the mitochondria. The reaction takes place in the presence of glutamine and ATP through an activated gamma-phospho-Glu-tRNA(Gln).</text>
</comment>
<dbReference type="InterPro" id="IPR023168">
    <property type="entry name" value="GatB_Yqey_C_2"/>
</dbReference>
<dbReference type="GO" id="GO:0005739">
    <property type="term" value="C:mitochondrion"/>
    <property type="evidence" value="ECO:0007669"/>
    <property type="project" value="UniProtKB-SubCell"/>
</dbReference>
<evidence type="ECO:0000313" key="12">
    <source>
        <dbReference type="Proteomes" id="UP000195602"/>
    </source>
</evidence>
<evidence type="ECO:0000256" key="7">
    <source>
        <dbReference type="ARBA" id="ARBA00047380"/>
    </source>
</evidence>
<dbReference type="InterPro" id="IPR003789">
    <property type="entry name" value="Asn/Gln_tRNA_amidoTrase-B-like"/>
</dbReference>
<evidence type="ECO:0000256" key="5">
    <source>
        <dbReference type="ARBA" id="ARBA00022917"/>
    </source>
</evidence>
<name>A0AA91SZP1_CLALS</name>
<dbReference type="InterPro" id="IPR017959">
    <property type="entry name" value="Asn/Gln-tRNA_amidoTrfase_suB/E"/>
</dbReference>
<comment type="catalytic activity">
    <reaction evidence="8 9">
        <text>L-glutamyl-tRNA(Gln) + L-glutamine + ATP + H2O = L-glutaminyl-tRNA(Gln) + L-glutamate + ADP + phosphate + H(+)</text>
        <dbReference type="Rhea" id="RHEA:17521"/>
        <dbReference type="Rhea" id="RHEA-COMP:9681"/>
        <dbReference type="Rhea" id="RHEA-COMP:9684"/>
        <dbReference type="ChEBI" id="CHEBI:15377"/>
        <dbReference type="ChEBI" id="CHEBI:15378"/>
        <dbReference type="ChEBI" id="CHEBI:29985"/>
        <dbReference type="ChEBI" id="CHEBI:30616"/>
        <dbReference type="ChEBI" id="CHEBI:43474"/>
        <dbReference type="ChEBI" id="CHEBI:58359"/>
        <dbReference type="ChEBI" id="CHEBI:78520"/>
        <dbReference type="ChEBI" id="CHEBI:78521"/>
        <dbReference type="ChEBI" id="CHEBI:456216"/>
    </reaction>
</comment>
<keyword evidence="2 9" id="KW-0436">Ligase</keyword>
<dbReference type="NCBIfam" id="NF004012">
    <property type="entry name" value="PRK05477.1-2"/>
    <property type="match status" value="1"/>
</dbReference>
<dbReference type="GO" id="GO:0070681">
    <property type="term" value="P:glutaminyl-tRNAGln biosynthesis via transamidation"/>
    <property type="evidence" value="ECO:0007669"/>
    <property type="project" value="UniProtKB-UniRule"/>
</dbReference>
<dbReference type="Pfam" id="PF02934">
    <property type="entry name" value="GatB_N"/>
    <property type="match status" value="1"/>
</dbReference>
<dbReference type="PANTHER" id="PTHR11659">
    <property type="entry name" value="GLUTAMYL-TRNA GLN AMIDOTRANSFERASE SUBUNIT B MITOCHONDRIAL AND PROKARYOTIC PET112-RELATED"/>
    <property type="match status" value="1"/>
</dbReference>
<dbReference type="GO" id="GO:0005524">
    <property type="term" value="F:ATP binding"/>
    <property type="evidence" value="ECO:0007669"/>
    <property type="project" value="UniProtKB-KW"/>
</dbReference>